<dbReference type="AlphaFoldDB" id="A0A6I2UYC2"/>
<keyword evidence="2" id="KW-1185">Reference proteome</keyword>
<comment type="caution">
    <text evidence="1">The sequence shown here is derived from an EMBL/GenBank/DDBJ whole genome shotgun (WGS) entry which is preliminary data.</text>
</comment>
<evidence type="ECO:0000313" key="1">
    <source>
        <dbReference type="EMBL" id="MSV24212.1"/>
    </source>
</evidence>
<organism evidence="1 2">
    <name type="scientific">Selenomonas montiformis</name>
    <dbReference type="NCBI Taxonomy" id="2652285"/>
    <lineage>
        <taxon>Bacteria</taxon>
        <taxon>Bacillati</taxon>
        <taxon>Bacillota</taxon>
        <taxon>Negativicutes</taxon>
        <taxon>Selenomonadales</taxon>
        <taxon>Selenomonadaceae</taxon>
        <taxon>Selenomonas</taxon>
    </lineage>
</organism>
<accession>A0A6I2UYC2</accession>
<sequence>MSMSRQQRRAMERRLAKSGDVADAIEKLDQNAERFGKEAYEDWKRKELPKVQAETCGMMYLLVLAYARIKRGYGAKRLRDLAFDFNEFCDDMTLEKTTNSELIDLLDSEIKGLDTRKMLEDVQRWGDKKMRERAGEIRS</sequence>
<dbReference type="Proteomes" id="UP000430222">
    <property type="component" value="Unassembled WGS sequence"/>
</dbReference>
<name>A0A6I2UYC2_9FIRM</name>
<gene>
    <name evidence="1" type="ORF">FYJ78_03225</name>
</gene>
<evidence type="ECO:0000313" key="2">
    <source>
        <dbReference type="Proteomes" id="UP000430222"/>
    </source>
</evidence>
<reference evidence="1 2" key="1">
    <citation type="submission" date="2019-08" db="EMBL/GenBank/DDBJ databases">
        <title>In-depth cultivation of the pig gut microbiome towards novel bacterial diversity and tailored functional studies.</title>
        <authorList>
            <person name="Wylensek D."/>
            <person name="Hitch T.C.A."/>
            <person name="Clavel T."/>
        </authorList>
    </citation>
    <scope>NUCLEOTIDE SEQUENCE [LARGE SCALE GENOMIC DNA]</scope>
    <source>
        <strain evidence="2">WCA-380-WT-3B3</strain>
    </source>
</reference>
<protein>
    <submittedName>
        <fullName evidence="1">Uncharacterized protein</fullName>
    </submittedName>
</protein>
<dbReference type="RefSeq" id="WP_154619987.1">
    <property type="nucleotide sequence ID" value="NZ_VUNL01000003.1"/>
</dbReference>
<dbReference type="EMBL" id="VUNL01000003">
    <property type="protein sequence ID" value="MSV24212.1"/>
    <property type="molecule type" value="Genomic_DNA"/>
</dbReference>
<proteinExistence type="predicted"/>